<dbReference type="AlphaFoldDB" id="A0AAW2YR23"/>
<feature type="transmembrane region" description="Helical" evidence="7">
    <location>
        <begin position="108"/>
        <end position="137"/>
    </location>
</feature>
<dbReference type="SMART" id="SM00184">
    <property type="entry name" value="RING"/>
    <property type="match status" value="1"/>
</dbReference>
<keyword evidence="10" id="KW-1185">Reference proteome</keyword>
<dbReference type="PANTHER" id="PTHR13407:SF0">
    <property type="entry name" value="FI05221P"/>
    <property type="match status" value="1"/>
</dbReference>
<feature type="transmembrane region" description="Helical" evidence="7">
    <location>
        <begin position="302"/>
        <end position="321"/>
    </location>
</feature>
<comment type="subcellular location">
    <subcellularLocation>
        <location evidence="1">Membrane</location>
        <topology evidence="1">Multi-pass membrane protein</topology>
    </subcellularLocation>
</comment>
<feature type="transmembrane region" description="Helical" evidence="7">
    <location>
        <begin position="69"/>
        <end position="87"/>
    </location>
</feature>
<sequence length="327" mass="38049">MDAPQNIKDPVVVIPSGFLLFVLVIIIATQCGVQFWKKIHKQSYTLTTVFLMWLFPIILILLSEKRLEYFKMVTLWLIFSSATFYIAKLAATRPLHINTPKKVYAWSLLVYKLSHIAVVVGLAMIVIEVFTGFFHYIESEWPIYISAFIPYPSSMLFYGLYFGVLVRDCAEIASDRMQSSLAQSREHLYTSETQQKRTCGICNQDLKNEDEDDIEGGSHLSRTMASPTVTDPNKFKTTQPTKNLACGHSFHEFCLKGWMLVGKKQECPYCKEKIEIKREPNPWEMDSELYTNVLEMVRYFTVWNPLIIIIVHCTFLMYFYYDKLFLH</sequence>
<organism evidence="9 10">
    <name type="scientific">Acrasis kona</name>
    <dbReference type="NCBI Taxonomy" id="1008807"/>
    <lineage>
        <taxon>Eukaryota</taxon>
        <taxon>Discoba</taxon>
        <taxon>Heterolobosea</taxon>
        <taxon>Tetramitia</taxon>
        <taxon>Eutetramitia</taxon>
        <taxon>Acrasidae</taxon>
        <taxon>Acrasis</taxon>
    </lineage>
</organism>
<dbReference type="SUPFAM" id="SSF57850">
    <property type="entry name" value="RING/U-box"/>
    <property type="match status" value="1"/>
</dbReference>
<evidence type="ECO:0000256" key="5">
    <source>
        <dbReference type="ARBA" id="ARBA00023136"/>
    </source>
</evidence>
<evidence type="ECO:0000256" key="7">
    <source>
        <dbReference type="SAM" id="Phobius"/>
    </source>
</evidence>
<dbReference type="PANTHER" id="PTHR13407">
    <property type="entry name" value="RNF121 PROTEIN"/>
    <property type="match status" value="1"/>
</dbReference>
<evidence type="ECO:0000256" key="1">
    <source>
        <dbReference type="ARBA" id="ARBA00004141"/>
    </source>
</evidence>
<evidence type="ECO:0000313" key="9">
    <source>
        <dbReference type="EMBL" id="KAL0479590.1"/>
    </source>
</evidence>
<dbReference type="Gene3D" id="3.30.40.10">
    <property type="entry name" value="Zinc/RING finger domain, C3HC4 (zinc finger)"/>
    <property type="match status" value="1"/>
</dbReference>
<dbReference type="EMBL" id="JAOPGA020000577">
    <property type="protein sequence ID" value="KAL0479590.1"/>
    <property type="molecule type" value="Genomic_DNA"/>
</dbReference>
<dbReference type="InterPro" id="IPR040176">
    <property type="entry name" value="RNF121/RNF175"/>
</dbReference>
<dbReference type="GO" id="GO:0005789">
    <property type="term" value="C:endoplasmic reticulum membrane"/>
    <property type="evidence" value="ECO:0007669"/>
    <property type="project" value="TreeGrafter"/>
</dbReference>
<accession>A0AAW2YR23</accession>
<comment type="caution">
    <text evidence="9">The sequence shown here is derived from an EMBL/GenBank/DDBJ whole genome shotgun (WGS) entry which is preliminary data.</text>
</comment>
<dbReference type="CDD" id="cd16475">
    <property type="entry name" value="RING-H2_RNF121-like"/>
    <property type="match status" value="1"/>
</dbReference>
<evidence type="ECO:0000256" key="6">
    <source>
        <dbReference type="PROSITE-ProRule" id="PRU00175"/>
    </source>
</evidence>
<dbReference type="GO" id="GO:0036503">
    <property type="term" value="P:ERAD pathway"/>
    <property type="evidence" value="ECO:0007669"/>
    <property type="project" value="TreeGrafter"/>
</dbReference>
<evidence type="ECO:0000313" key="10">
    <source>
        <dbReference type="Proteomes" id="UP001431209"/>
    </source>
</evidence>
<reference evidence="9 10" key="1">
    <citation type="submission" date="2024-03" db="EMBL/GenBank/DDBJ databases">
        <title>The Acrasis kona genome and developmental transcriptomes reveal deep origins of eukaryotic multicellular pathways.</title>
        <authorList>
            <person name="Sheikh S."/>
            <person name="Fu C.-J."/>
            <person name="Brown M.W."/>
            <person name="Baldauf S.L."/>
        </authorList>
    </citation>
    <scope>NUCLEOTIDE SEQUENCE [LARGE SCALE GENOMIC DNA]</scope>
    <source>
        <strain evidence="9 10">ATCC MYA-3509</strain>
    </source>
</reference>
<dbReference type="Pfam" id="PF13639">
    <property type="entry name" value="zf-RING_2"/>
    <property type="match status" value="1"/>
</dbReference>
<evidence type="ECO:0000256" key="4">
    <source>
        <dbReference type="ARBA" id="ARBA00022989"/>
    </source>
</evidence>
<dbReference type="PROSITE" id="PS50089">
    <property type="entry name" value="ZF_RING_2"/>
    <property type="match status" value="1"/>
</dbReference>
<gene>
    <name evidence="9" type="ORF">AKO1_007800</name>
</gene>
<dbReference type="GO" id="GO:0061630">
    <property type="term" value="F:ubiquitin protein ligase activity"/>
    <property type="evidence" value="ECO:0007669"/>
    <property type="project" value="TreeGrafter"/>
</dbReference>
<keyword evidence="4 7" id="KW-1133">Transmembrane helix</keyword>
<feature type="domain" description="RING-type" evidence="8">
    <location>
        <begin position="199"/>
        <end position="271"/>
    </location>
</feature>
<evidence type="ECO:0000256" key="3">
    <source>
        <dbReference type="ARBA" id="ARBA00022723"/>
    </source>
</evidence>
<dbReference type="InterPro" id="IPR013083">
    <property type="entry name" value="Znf_RING/FYVE/PHD"/>
</dbReference>
<evidence type="ECO:0000259" key="8">
    <source>
        <dbReference type="PROSITE" id="PS50089"/>
    </source>
</evidence>
<feature type="transmembrane region" description="Helical" evidence="7">
    <location>
        <begin position="12"/>
        <end position="36"/>
    </location>
</feature>
<keyword evidence="5 7" id="KW-0472">Membrane</keyword>
<dbReference type="SMART" id="SM01197">
    <property type="entry name" value="FANCL_C"/>
    <property type="match status" value="1"/>
</dbReference>
<dbReference type="GO" id="GO:0000139">
    <property type="term" value="C:Golgi membrane"/>
    <property type="evidence" value="ECO:0007669"/>
    <property type="project" value="TreeGrafter"/>
</dbReference>
<dbReference type="GO" id="GO:0008270">
    <property type="term" value="F:zinc ion binding"/>
    <property type="evidence" value="ECO:0007669"/>
    <property type="project" value="UniProtKB-KW"/>
</dbReference>
<keyword evidence="6" id="KW-0862">Zinc</keyword>
<keyword evidence="3" id="KW-0479">Metal-binding</keyword>
<keyword evidence="2 7" id="KW-0812">Transmembrane</keyword>
<dbReference type="Proteomes" id="UP001431209">
    <property type="component" value="Unassembled WGS sequence"/>
</dbReference>
<dbReference type="InterPro" id="IPR001841">
    <property type="entry name" value="Znf_RING"/>
</dbReference>
<name>A0AAW2YR23_9EUKA</name>
<proteinExistence type="predicted"/>
<evidence type="ECO:0000256" key="2">
    <source>
        <dbReference type="ARBA" id="ARBA00022692"/>
    </source>
</evidence>
<protein>
    <recommendedName>
        <fullName evidence="8">RING-type domain-containing protein</fullName>
    </recommendedName>
</protein>
<feature type="transmembrane region" description="Helical" evidence="7">
    <location>
        <begin position="43"/>
        <end position="63"/>
    </location>
</feature>
<feature type="transmembrane region" description="Helical" evidence="7">
    <location>
        <begin position="143"/>
        <end position="166"/>
    </location>
</feature>
<keyword evidence="6" id="KW-0863">Zinc-finger</keyword>